<feature type="transmembrane region" description="Helical" evidence="1">
    <location>
        <begin position="54"/>
        <end position="74"/>
    </location>
</feature>
<evidence type="ECO:0000313" key="3">
    <source>
        <dbReference type="EMBL" id="CAP44998.1"/>
    </source>
</evidence>
<dbReference type="KEGG" id="bpt:Bpet4647"/>
<proteinExistence type="predicted"/>
<accession>A9IF98</accession>
<dbReference type="AlphaFoldDB" id="A9IF98"/>
<reference evidence="3 4" key="1">
    <citation type="journal article" date="2008" name="BMC Genomics">
        <title>The missing link: Bordetella petrii is endowed with both the metabolic versatility of environmental bacteria and virulence traits of pathogenic Bordetellae.</title>
        <authorList>
            <person name="Gross R."/>
            <person name="Guzman C.A."/>
            <person name="Sebaihia M."/>
            <person name="Martins Dos Santos V.A."/>
            <person name="Pieper D.H."/>
            <person name="Koebnik R."/>
            <person name="Lechner M."/>
            <person name="Bartels D."/>
            <person name="Buhrmester J."/>
            <person name="Choudhuri J.V."/>
            <person name="Ebensen T."/>
            <person name="Gaigalat L."/>
            <person name="Herrmann S."/>
            <person name="Khachane A.N."/>
            <person name="Larisch C."/>
            <person name="Link S."/>
            <person name="Linke B."/>
            <person name="Meyer F."/>
            <person name="Mormann S."/>
            <person name="Nakunst D."/>
            <person name="Rueckert C."/>
            <person name="Schneiker-Bekel S."/>
            <person name="Schulze K."/>
            <person name="Vorhoelter F.J."/>
            <person name="Yevsa T."/>
            <person name="Engle J.T."/>
            <person name="Goldman W.E."/>
            <person name="Puehler A."/>
            <person name="Goebel U.B."/>
            <person name="Goesmann A."/>
            <person name="Bloecker H."/>
            <person name="Kaiser O."/>
            <person name="Martinez-Arias R."/>
        </authorList>
    </citation>
    <scope>NUCLEOTIDE SEQUENCE [LARGE SCALE GENOMIC DNA]</scope>
    <source>
        <strain evidence="4">ATCC BAA-461 / DSM 12804 / CCUG 43448 / CIP 107267 / Se-1111R</strain>
    </source>
</reference>
<keyword evidence="1" id="KW-1133">Transmembrane helix</keyword>
<dbReference type="EMBL" id="AM902716">
    <property type="protein sequence ID" value="CAP44998.1"/>
    <property type="molecule type" value="Genomic_DNA"/>
</dbReference>
<sequence length="178" mass="18980">MLSGCVHGTQYRPRACDLLACTPKYRGPAVDQGGILVNQIVPPRYALTVHPLPAVFLGGALALFLGVMLADFAYAKSFDIQWNNFASWLLVGGLVFGGIALVFAIIDLFRPRQRAAGAILYGAILLAAWLVGFFNALMHARDAWASMPTGLVLSAVTVVLAGAATWLGFRSPHIRGAV</sequence>
<dbReference type="Pfam" id="PF09990">
    <property type="entry name" value="DUF2231"/>
    <property type="match status" value="1"/>
</dbReference>
<organism evidence="3 4">
    <name type="scientific">Bordetella petrii (strain ATCC BAA-461 / DSM 12804 / CCUG 43448 / CIP 107267 / Se-1111R)</name>
    <dbReference type="NCBI Taxonomy" id="340100"/>
    <lineage>
        <taxon>Bacteria</taxon>
        <taxon>Pseudomonadati</taxon>
        <taxon>Pseudomonadota</taxon>
        <taxon>Betaproteobacteria</taxon>
        <taxon>Burkholderiales</taxon>
        <taxon>Alcaligenaceae</taxon>
        <taxon>Bordetella</taxon>
    </lineage>
</organism>
<feature type="transmembrane region" description="Helical" evidence="1">
    <location>
        <begin position="86"/>
        <end position="106"/>
    </location>
</feature>
<dbReference type="STRING" id="94624.Bpet4647"/>
<feature type="transmembrane region" description="Helical" evidence="1">
    <location>
        <begin position="118"/>
        <end position="138"/>
    </location>
</feature>
<dbReference type="Proteomes" id="UP000001225">
    <property type="component" value="Chromosome"/>
</dbReference>
<evidence type="ECO:0000256" key="1">
    <source>
        <dbReference type="SAM" id="Phobius"/>
    </source>
</evidence>
<protein>
    <submittedName>
        <fullName evidence="3">Membrane protein, putative</fullName>
    </submittedName>
</protein>
<evidence type="ECO:0000313" key="4">
    <source>
        <dbReference type="Proteomes" id="UP000001225"/>
    </source>
</evidence>
<keyword evidence="1" id="KW-0812">Transmembrane</keyword>
<feature type="domain" description="DUF2231" evidence="2">
    <location>
        <begin position="50"/>
        <end position="169"/>
    </location>
</feature>
<keyword evidence="4" id="KW-1185">Reference proteome</keyword>
<feature type="transmembrane region" description="Helical" evidence="1">
    <location>
        <begin position="150"/>
        <end position="169"/>
    </location>
</feature>
<gene>
    <name evidence="3" type="ordered locus">Bpet4647</name>
</gene>
<dbReference type="InterPro" id="IPR019251">
    <property type="entry name" value="DUF2231_TM"/>
</dbReference>
<evidence type="ECO:0000259" key="2">
    <source>
        <dbReference type="Pfam" id="PF09990"/>
    </source>
</evidence>
<keyword evidence="1" id="KW-0472">Membrane</keyword>
<dbReference type="eggNOG" id="COG4244">
    <property type="taxonomic scope" value="Bacteria"/>
</dbReference>
<name>A9IF98_BORPD</name>